<evidence type="ECO:0000256" key="3">
    <source>
        <dbReference type="ARBA" id="ARBA00022989"/>
    </source>
</evidence>
<dbReference type="EMBL" id="JARAOO010000011">
    <property type="protein sequence ID" value="KAJ7950434.1"/>
    <property type="molecule type" value="Genomic_DNA"/>
</dbReference>
<comment type="subcellular location">
    <subcellularLocation>
        <location evidence="1">Membrane</location>
    </subcellularLocation>
</comment>
<dbReference type="Pfam" id="PF04576">
    <property type="entry name" value="Zein-binding"/>
    <property type="match status" value="1"/>
</dbReference>
<evidence type="ECO:0000256" key="5">
    <source>
        <dbReference type="SAM" id="Phobius"/>
    </source>
</evidence>
<evidence type="ECO:0000313" key="8">
    <source>
        <dbReference type="Proteomes" id="UP001163823"/>
    </source>
</evidence>
<feature type="transmembrane region" description="Helical" evidence="5">
    <location>
        <begin position="12"/>
        <end position="40"/>
    </location>
</feature>
<dbReference type="GO" id="GO:0080115">
    <property type="term" value="F:myosin XI tail binding"/>
    <property type="evidence" value="ECO:0007669"/>
    <property type="project" value="UniProtKB-ARBA"/>
</dbReference>
<proteinExistence type="predicted"/>
<feature type="domain" description="GTD-binding" evidence="6">
    <location>
        <begin position="256"/>
        <end position="354"/>
    </location>
</feature>
<dbReference type="GO" id="GO:0016020">
    <property type="term" value="C:membrane"/>
    <property type="evidence" value="ECO:0007669"/>
    <property type="project" value="UniProtKB-SubCell"/>
</dbReference>
<reference evidence="7" key="1">
    <citation type="journal article" date="2023" name="Science">
        <title>Elucidation of the pathway for biosynthesis of saponin adjuvants from the soapbark tree.</title>
        <authorList>
            <person name="Reed J."/>
            <person name="Orme A."/>
            <person name="El-Demerdash A."/>
            <person name="Owen C."/>
            <person name="Martin L.B.B."/>
            <person name="Misra R.C."/>
            <person name="Kikuchi S."/>
            <person name="Rejzek M."/>
            <person name="Martin A.C."/>
            <person name="Harkess A."/>
            <person name="Leebens-Mack J."/>
            <person name="Louveau T."/>
            <person name="Stephenson M.J."/>
            <person name="Osbourn A."/>
        </authorList>
    </citation>
    <scope>NUCLEOTIDE SEQUENCE</scope>
    <source>
        <strain evidence="7">S10</strain>
    </source>
</reference>
<evidence type="ECO:0000256" key="2">
    <source>
        <dbReference type="ARBA" id="ARBA00022692"/>
    </source>
</evidence>
<dbReference type="PANTHER" id="PTHR31422:SF44">
    <property type="entry name" value="GTD-BINDING DOMAIN-CONTAINING PROTEIN"/>
    <property type="match status" value="1"/>
</dbReference>
<keyword evidence="4 5" id="KW-0472">Membrane</keyword>
<keyword evidence="3 5" id="KW-1133">Transmembrane helix</keyword>
<gene>
    <name evidence="7" type="ORF">O6P43_026627</name>
</gene>
<evidence type="ECO:0000313" key="7">
    <source>
        <dbReference type="EMBL" id="KAJ7950434.1"/>
    </source>
</evidence>
<dbReference type="PANTHER" id="PTHR31422">
    <property type="entry name" value="BNAANNG28530D PROTEIN"/>
    <property type="match status" value="1"/>
</dbReference>
<organism evidence="7 8">
    <name type="scientific">Quillaja saponaria</name>
    <name type="common">Soap bark tree</name>
    <dbReference type="NCBI Taxonomy" id="32244"/>
    <lineage>
        <taxon>Eukaryota</taxon>
        <taxon>Viridiplantae</taxon>
        <taxon>Streptophyta</taxon>
        <taxon>Embryophyta</taxon>
        <taxon>Tracheophyta</taxon>
        <taxon>Spermatophyta</taxon>
        <taxon>Magnoliopsida</taxon>
        <taxon>eudicotyledons</taxon>
        <taxon>Gunneridae</taxon>
        <taxon>Pentapetalae</taxon>
        <taxon>rosids</taxon>
        <taxon>fabids</taxon>
        <taxon>Fabales</taxon>
        <taxon>Quillajaceae</taxon>
        <taxon>Quillaja</taxon>
    </lineage>
</organism>
<comment type="caution">
    <text evidence="7">The sequence shown here is derived from an EMBL/GenBank/DDBJ whole genome shotgun (WGS) entry which is preliminary data.</text>
</comment>
<evidence type="ECO:0000259" key="6">
    <source>
        <dbReference type="PROSITE" id="PS51775"/>
    </source>
</evidence>
<evidence type="ECO:0000256" key="1">
    <source>
        <dbReference type="ARBA" id="ARBA00004370"/>
    </source>
</evidence>
<sequence>MRMAFQEIHSWTLSGIIGAFIDLVLAYFLLCGSAICFFAAKFLSIFGLYLPCPCKGFFGYRDSNLCFHKMFFDWPARQIKFVQMLALKMLSDVVVLRDQSCNSNARLIREGTSDNGVVKMEGDVSCSSCSGPRLHNLVDQGSGYDDKRKRLMNKRRSGVRRRRKTTHEWEKFSPVFPSDSLQTDATLLSFSPCTGIKIEDDEDFPNGKNMDEISCCSYKFSGSCVDSKGLDKYSYSMENYISNYQEKTENVANEMTVIRMLEQALAEEKAAHTDLCIELEKERVAAATSADEAMAMISRLQKEKASIEMETMQYRRMIEERFAYDEEEMNILKEMLIRREMENHFLEKEIEAYRISSGGNEQSNVELSELLDVMGQRPSSLLDSPEDLQLIPQQVESTESLVNKVEICGNQSSDFMGPETFNGTEKYLSCDGKEMVKDREHQVNCNLHSSMLDTEPVILDVHVIEDNIEFSKEKKEKMSEPSFDYRFTGTHRFSSCI</sequence>
<accession>A0AAD7L2L6</accession>
<dbReference type="InterPro" id="IPR007656">
    <property type="entry name" value="GTD-bd"/>
</dbReference>
<dbReference type="AlphaFoldDB" id="A0AAD7L2L6"/>
<dbReference type="KEGG" id="qsa:O6P43_026627"/>
<dbReference type="PROSITE" id="PS51775">
    <property type="entry name" value="GTD_BINDING"/>
    <property type="match status" value="1"/>
</dbReference>
<evidence type="ECO:0000256" key="4">
    <source>
        <dbReference type="ARBA" id="ARBA00023136"/>
    </source>
</evidence>
<name>A0AAD7L2L6_QUISA</name>
<keyword evidence="2 5" id="KW-0812">Transmembrane</keyword>
<keyword evidence="8" id="KW-1185">Reference proteome</keyword>
<protein>
    <submittedName>
        <fullName evidence="7">Myosin-binding protein 2</fullName>
    </submittedName>
</protein>
<dbReference type="Proteomes" id="UP001163823">
    <property type="component" value="Chromosome 11"/>
</dbReference>